<proteinExistence type="predicted"/>
<dbReference type="RefSeq" id="WP_408904768.1">
    <property type="nucleotide sequence ID" value="NZ_JAROCE010000001.1"/>
</dbReference>
<evidence type="ECO:0000313" key="2">
    <source>
        <dbReference type="Proteomes" id="UP001630303"/>
    </source>
</evidence>
<evidence type="ECO:0000313" key="1">
    <source>
        <dbReference type="EMBL" id="MFM2719082.1"/>
    </source>
</evidence>
<dbReference type="EMBL" id="JAROCE010000001">
    <property type="protein sequence ID" value="MFM2719082.1"/>
    <property type="molecule type" value="Genomic_DNA"/>
</dbReference>
<reference evidence="1 2" key="1">
    <citation type="submission" date="2023-03" db="EMBL/GenBank/DDBJ databases">
        <title>MT1 and MT2 Draft Genomes of Novel Species.</title>
        <authorList>
            <person name="Venkateswaran K."/>
        </authorList>
    </citation>
    <scope>NUCLEOTIDE SEQUENCE [LARGE SCALE GENOMIC DNA]</scope>
    <source>
        <strain evidence="1 2">IF8SW-P5</strain>
    </source>
</reference>
<accession>A0ABW9GE29</accession>
<sequence length="79" mass="8281">MHEAGRSSKAAGAPFVVPVPAFDALQRAGAEVNTAIERLAVAAAADEWGDIITLGVQLEQQLDTWCELVDEHTPVAPAS</sequence>
<organism evidence="1 2">
    <name type="scientific">Microbacterium mcarthurae</name>
    <dbReference type="NCBI Taxonomy" id="3035918"/>
    <lineage>
        <taxon>Bacteria</taxon>
        <taxon>Bacillati</taxon>
        <taxon>Actinomycetota</taxon>
        <taxon>Actinomycetes</taxon>
        <taxon>Micrococcales</taxon>
        <taxon>Microbacteriaceae</taxon>
        <taxon>Microbacterium</taxon>
    </lineage>
</organism>
<gene>
    <name evidence="1" type="ORF">P5G46_00965</name>
</gene>
<dbReference type="Proteomes" id="UP001630303">
    <property type="component" value="Unassembled WGS sequence"/>
</dbReference>
<protein>
    <submittedName>
        <fullName evidence="1">Uncharacterized protein</fullName>
    </submittedName>
</protein>
<name>A0ABW9GE29_9MICO</name>
<comment type="caution">
    <text evidence="1">The sequence shown here is derived from an EMBL/GenBank/DDBJ whole genome shotgun (WGS) entry which is preliminary data.</text>
</comment>
<keyword evidence="2" id="KW-1185">Reference proteome</keyword>